<evidence type="ECO:0000256" key="5">
    <source>
        <dbReference type="ARBA" id="ARBA00023163"/>
    </source>
</evidence>
<accession>A0A6A2Z4B6</accession>
<dbReference type="GO" id="GO:0005634">
    <property type="term" value="C:nucleus"/>
    <property type="evidence" value="ECO:0007669"/>
    <property type="project" value="UniProtKB-SubCell"/>
</dbReference>
<feature type="coiled-coil region" evidence="8">
    <location>
        <begin position="262"/>
        <end position="296"/>
    </location>
</feature>
<feature type="region of interest" description="Disordered" evidence="9">
    <location>
        <begin position="1"/>
        <end position="29"/>
    </location>
</feature>
<gene>
    <name evidence="11" type="ORF">F3Y22_tig00111061pilonHSYRG00127</name>
</gene>
<dbReference type="InterPro" id="IPR004827">
    <property type="entry name" value="bZIP"/>
</dbReference>
<keyword evidence="6" id="KW-0539">Nucleus</keyword>
<keyword evidence="2" id="KW-0938">Abscisic acid signaling pathway</keyword>
<dbReference type="InterPro" id="IPR043452">
    <property type="entry name" value="BZIP46-like"/>
</dbReference>
<dbReference type="Pfam" id="PF00170">
    <property type="entry name" value="bZIP_1"/>
    <property type="match status" value="1"/>
</dbReference>
<protein>
    <submittedName>
        <fullName evidence="11">Class I glutamine amidotransferase-like superfamily protein isoform 1</fullName>
    </submittedName>
</protein>
<dbReference type="PROSITE" id="PS50217">
    <property type="entry name" value="BZIP"/>
    <property type="match status" value="1"/>
</dbReference>
<comment type="caution">
    <text evidence="11">The sequence shown here is derived from an EMBL/GenBank/DDBJ whole genome shotgun (WGS) entry which is preliminary data.</text>
</comment>
<dbReference type="GO" id="GO:0009738">
    <property type="term" value="P:abscisic acid-activated signaling pathway"/>
    <property type="evidence" value="ECO:0007669"/>
    <property type="project" value="UniProtKB-KW"/>
</dbReference>
<dbReference type="GO" id="GO:0003677">
    <property type="term" value="F:DNA binding"/>
    <property type="evidence" value="ECO:0007669"/>
    <property type="project" value="UniProtKB-KW"/>
</dbReference>
<evidence type="ECO:0000256" key="6">
    <source>
        <dbReference type="ARBA" id="ARBA00023242"/>
    </source>
</evidence>
<evidence type="ECO:0000256" key="2">
    <source>
        <dbReference type="ARBA" id="ARBA00022682"/>
    </source>
</evidence>
<dbReference type="OrthoDB" id="1927218at2759"/>
<dbReference type="InterPro" id="IPR046347">
    <property type="entry name" value="bZIP_sf"/>
</dbReference>
<dbReference type="GO" id="GO:0003700">
    <property type="term" value="F:DNA-binding transcription factor activity"/>
    <property type="evidence" value="ECO:0007669"/>
    <property type="project" value="InterPro"/>
</dbReference>
<evidence type="ECO:0000256" key="7">
    <source>
        <dbReference type="ARBA" id="ARBA00061369"/>
    </source>
</evidence>
<organism evidence="11 12">
    <name type="scientific">Hibiscus syriacus</name>
    <name type="common">Rose of Sharon</name>
    <dbReference type="NCBI Taxonomy" id="106335"/>
    <lineage>
        <taxon>Eukaryota</taxon>
        <taxon>Viridiplantae</taxon>
        <taxon>Streptophyta</taxon>
        <taxon>Embryophyta</taxon>
        <taxon>Tracheophyta</taxon>
        <taxon>Spermatophyta</taxon>
        <taxon>Magnoliopsida</taxon>
        <taxon>eudicotyledons</taxon>
        <taxon>Gunneridae</taxon>
        <taxon>Pentapetalae</taxon>
        <taxon>rosids</taxon>
        <taxon>malvids</taxon>
        <taxon>Malvales</taxon>
        <taxon>Malvaceae</taxon>
        <taxon>Malvoideae</taxon>
        <taxon>Hibiscus</taxon>
    </lineage>
</organism>
<feature type="compositionally biased region" description="Polar residues" evidence="9">
    <location>
        <begin position="1"/>
        <end position="10"/>
    </location>
</feature>
<keyword evidence="5" id="KW-0804">Transcription</keyword>
<dbReference type="Proteomes" id="UP000436088">
    <property type="component" value="Unassembled WGS sequence"/>
</dbReference>
<evidence type="ECO:0000313" key="12">
    <source>
        <dbReference type="Proteomes" id="UP000436088"/>
    </source>
</evidence>
<keyword evidence="8" id="KW-0175">Coiled coil</keyword>
<dbReference type="SUPFAM" id="SSF57959">
    <property type="entry name" value="Leucine zipper domain"/>
    <property type="match status" value="1"/>
</dbReference>
<evidence type="ECO:0000256" key="8">
    <source>
        <dbReference type="SAM" id="Coils"/>
    </source>
</evidence>
<reference evidence="11" key="1">
    <citation type="submission" date="2019-09" db="EMBL/GenBank/DDBJ databases">
        <title>Draft genome information of white flower Hibiscus syriacus.</title>
        <authorList>
            <person name="Kim Y.-M."/>
        </authorList>
    </citation>
    <scope>NUCLEOTIDE SEQUENCE [LARGE SCALE GENOMIC DNA]</scope>
    <source>
        <strain evidence="11">YM2019G1</strain>
    </source>
</reference>
<evidence type="ECO:0000313" key="11">
    <source>
        <dbReference type="EMBL" id="KAE8686466.1"/>
    </source>
</evidence>
<dbReference type="GO" id="GO:0045893">
    <property type="term" value="P:positive regulation of DNA-templated transcription"/>
    <property type="evidence" value="ECO:0007669"/>
    <property type="project" value="InterPro"/>
</dbReference>
<keyword evidence="3" id="KW-0805">Transcription regulation</keyword>
<sequence length="321" mass="35316">MGSRLNFNNSGDGGPSMEGNGSKPGGDFPLARQSSIYSLTFDELQNTFGGLGKDLGSMSMDELLRNISTADENQAAAAVASVPSNLQKQGSLTLSRTLGSKTVDEVWKYLMKETDGAKDGEMNSPMREPTFGAMTLDEFLLKARIGMTNNDGFIGNNSASVLGFRPANSNDNGPRLPLNMNGFKSSSQKQPLFPKQQTLGIAPCMNGNMAQSTGLQSAPQSPIPYAFGQGSKCSPAVEKVVERRQRRMIKNRESAARSRARKQAYTLELEAEVAKLKEMNRELQNKQEEMMEMQNNQMLENVNRPWGSKRQCLRRTITNPW</sequence>
<dbReference type="PROSITE" id="PS00036">
    <property type="entry name" value="BZIP_BASIC"/>
    <property type="match status" value="1"/>
</dbReference>
<dbReference type="PANTHER" id="PTHR22952">
    <property type="entry name" value="CAMP-RESPONSE ELEMENT BINDING PROTEIN-RELATED"/>
    <property type="match status" value="1"/>
</dbReference>
<dbReference type="GO" id="GO:0016740">
    <property type="term" value="F:transferase activity"/>
    <property type="evidence" value="ECO:0007669"/>
    <property type="project" value="UniProtKB-KW"/>
</dbReference>
<evidence type="ECO:0000259" key="10">
    <source>
        <dbReference type="PROSITE" id="PS50217"/>
    </source>
</evidence>
<comment type="subcellular location">
    <subcellularLocation>
        <location evidence="1">Nucleus</location>
    </subcellularLocation>
</comment>
<dbReference type="AlphaFoldDB" id="A0A6A2Z4B6"/>
<dbReference type="SMART" id="SM00338">
    <property type="entry name" value="BRLZ"/>
    <property type="match status" value="1"/>
</dbReference>
<dbReference type="FunFam" id="1.20.5.170:FF:000048">
    <property type="entry name" value="ABSCISIC ACID-INSENSITIVE 5-like protein 5"/>
    <property type="match status" value="1"/>
</dbReference>
<dbReference type="CDD" id="cd14707">
    <property type="entry name" value="bZIP_plant_BZIP46"/>
    <property type="match status" value="1"/>
</dbReference>
<dbReference type="Gene3D" id="1.20.5.170">
    <property type="match status" value="1"/>
</dbReference>
<evidence type="ECO:0000256" key="9">
    <source>
        <dbReference type="SAM" id="MobiDB-lite"/>
    </source>
</evidence>
<evidence type="ECO:0000256" key="3">
    <source>
        <dbReference type="ARBA" id="ARBA00023015"/>
    </source>
</evidence>
<dbReference type="EMBL" id="VEPZ02001216">
    <property type="protein sequence ID" value="KAE8686466.1"/>
    <property type="molecule type" value="Genomic_DNA"/>
</dbReference>
<keyword evidence="4" id="KW-0238">DNA-binding</keyword>
<proteinExistence type="inferred from homology"/>
<evidence type="ECO:0000256" key="4">
    <source>
        <dbReference type="ARBA" id="ARBA00023125"/>
    </source>
</evidence>
<name>A0A6A2Z4B6_HIBSY</name>
<evidence type="ECO:0000256" key="1">
    <source>
        <dbReference type="ARBA" id="ARBA00004123"/>
    </source>
</evidence>
<keyword evidence="12" id="KW-1185">Reference proteome</keyword>
<dbReference type="PANTHER" id="PTHR22952:SF463">
    <property type="entry name" value="ABSCISIC ACID-INSENSITIVE 5-LIKE PROTEIN 7"/>
    <property type="match status" value="1"/>
</dbReference>
<feature type="domain" description="BZIP" evidence="10">
    <location>
        <begin position="241"/>
        <end position="292"/>
    </location>
</feature>
<comment type="similarity">
    <text evidence="7">Belongs to the bZIP family. ABI5 subfamily.</text>
</comment>